<dbReference type="Pfam" id="PF00931">
    <property type="entry name" value="NB-ARC"/>
    <property type="match status" value="1"/>
</dbReference>
<dbReference type="InterPro" id="IPR002151">
    <property type="entry name" value="Kinesin_light"/>
</dbReference>
<comment type="caution">
    <text evidence="11">The sequence shown here is derived from an EMBL/GenBank/DDBJ whole genome shotgun (WGS) entry which is preliminary data.</text>
</comment>
<accession>A0A402BAK9</accession>
<dbReference type="SUPFAM" id="SSF52540">
    <property type="entry name" value="P-loop containing nucleoside triphosphate hydrolases"/>
    <property type="match status" value="1"/>
</dbReference>
<dbReference type="GO" id="GO:0019894">
    <property type="term" value="F:kinesin binding"/>
    <property type="evidence" value="ECO:0007669"/>
    <property type="project" value="TreeGrafter"/>
</dbReference>
<dbReference type="NCBIfam" id="NF040586">
    <property type="entry name" value="FxSxx_TPR"/>
    <property type="match status" value="1"/>
</dbReference>
<dbReference type="InterPro" id="IPR056681">
    <property type="entry name" value="DUF7779"/>
</dbReference>
<feature type="domain" description="HTH cro/C1-type" evidence="10">
    <location>
        <begin position="15"/>
        <end position="69"/>
    </location>
</feature>
<gene>
    <name evidence="11" type="ORF">KDA_38110</name>
</gene>
<dbReference type="Pfam" id="PF13424">
    <property type="entry name" value="TPR_12"/>
    <property type="match status" value="2"/>
</dbReference>
<evidence type="ECO:0000313" key="12">
    <source>
        <dbReference type="Proteomes" id="UP000287171"/>
    </source>
</evidence>
<dbReference type="RefSeq" id="WP_126628560.1">
    <property type="nucleotide sequence ID" value="NZ_BIFT01000001.1"/>
</dbReference>
<evidence type="ECO:0000313" key="11">
    <source>
        <dbReference type="EMBL" id="GCE28327.1"/>
    </source>
</evidence>
<dbReference type="PANTHER" id="PTHR45783:SF3">
    <property type="entry name" value="KINESIN LIGHT CHAIN"/>
    <property type="match status" value="1"/>
</dbReference>
<evidence type="ECO:0000256" key="5">
    <source>
        <dbReference type="ARBA" id="ARBA00022737"/>
    </source>
</evidence>
<evidence type="ECO:0000259" key="10">
    <source>
        <dbReference type="PROSITE" id="PS50943"/>
    </source>
</evidence>
<dbReference type="GO" id="GO:0005737">
    <property type="term" value="C:cytoplasm"/>
    <property type="evidence" value="ECO:0007669"/>
    <property type="project" value="TreeGrafter"/>
</dbReference>
<keyword evidence="12" id="KW-1185">Reference proteome</keyword>
<dbReference type="EMBL" id="BIFT01000001">
    <property type="protein sequence ID" value="GCE28327.1"/>
    <property type="molecule type" value="Genomic_DNA"/>
</dbReference>
<reference evidence="12" key="1">
    <citation type="submission" date="2018-12" db="EMBL/GenBank/DDBJ databases">
        <title>Tengunoibacter tsumagoiensis gen. nov., sp. nov., Dictyobacter kobayashii sp. nov., D. alpinus sp. nov., and D. joshuensis sp. nov. and description of Dictyobacteraceae fam. nov. within the order Ktedonobacterales isolated from Tengu-no-mugimeshi.</title>
        <authorList>
            <person name="Wang C.M."/>
            <person name="Zheng Y."/>
            <person name="Sakai Y."/>
            <person name="Toyoda A."/>
            <person name="Minakuchi Y."/>
            <person name="Abe K."/>
            <person name="Yokota A."/>
            <person name="Yabe S."/>
        </authorList>
    </citation>
    <scope>NUCLEOTIDE SEQUENCE [LARGE SCALE GENOMIC DNA]</scope>
    <source>
        <strain evidence="12">Uno16</strain>
    </source>
</reference>
<dbReference type="Gene3D" id="1.10.260.40">
    <property type="entry name" value="lambda repressor-like DNA-binding domains"/>
    <property type="match status" value="1"/>
</dbReference>
<dbReference type="Pfam" id="PF13374">
    <property type="entry name" value="TPR_10"/>
    <property type="match status" value="2"/>
</dbReference>
<dbReference type="GO" id="GO:0003677">
    <property type="term" value="F:DNA binding"/>
    <property type="evidence" value="ECO:0007669"/>
    <property type="project" value="InterPro"/>
</dbReference>
<dbReference type="PROSITE" id="PS50943">
    <property type="entry name" value="HTH_CROC1"/>
    <property type="match status" value="1"/>
</dbReference>
<dbReference type="Gene3D" id="3.40.50.300">
    <property type="entry name" value="P-loop containing nucleotide triphosphate hydrolases"/>
    <property type="match status" value="1"/>
</dbReference>
<dbReference type="InterPro" id="IPR010982">
    <property type="entry name" value="Lambda_DNA-bd_dom_sf"/>
</dbReference>
<comment type="subcellular location">
    <subcellularLocation>
        <location evidence="1">Cytoplasm</location>
        <location evidence="1">Cytoskeleton</location>
    </subcellularLocation>
</comment>
<dbReference type="SUPFAM" id="SSF47413">
    <property type="entry name" value="lambda repressor-like DNA-binding domains"/>
    <property type="match status" value="1"/>
</dbReference>
<evidence type="ECO:0000256" key="9">
    <source>
        <dbReference type="ARBA" id="ARBA00023212"/>
    </source>
</evidence>
<keyword evidence="4" id="KW-0493">Microtubule</keyword>
<dbReference type="Pfam" id="PF25000">
    <property type="entry name" value="DUF7779"/>
    <property type="match status" value="1"/>
</dbReference>
<dbReference type="GO" id="GO:0005874">
    <property type="term" value="C:microtubule"/>
    <property type="evidence" value="ECO:0007669"/>
    <property type="project" value="UniProtKB-KW"/>
</dbReference>
<keyword evidence="5" id="KW-0677">Repeat</keyword>
<dbReference type="SMART" id="SM00530">
    <property type="entry name" value="HTH_XRE"/>
    <property type="match status" value="1"/>
</dbReference>
<dbReference type="InterPro" id="IPR001387">
    <property type="entry name" value="Cro/C1-type_HTH"/>
</dbReference>
<organism evidence="11 12">
    <name type="scientific">Dictyobacter alpinus</name>
    <dbReference type="NCBI Taxonomy" id="2014873"/>
    <lineage>
        <taxon>Bacteria</taxon>
        <taxon>Bacillati</taxon>
        <taxon>Chloroflexota</taxon>
        <taxon>Ktedonobacteria</taxon>
        <taxon>Ktedonobacterales</taxon>
        <taxon>Dictyobacteraceae</taxon>
        <taxon>Dictyobacter</taxon>
    </lineage>
</organism>
<keyword evidence="7" id="KW-0175">Coiled coil</keyword>
<dbReference type="SMART" id="SM00028">
    <property type="entry name" value="TPR"/>
    <property type="match status" value="7"/>
</dbReference>
<evidence type="ECO:0000256" key="2">
    <source>
        <dbReference type="ARBA" id="ARBA00009622"/>
    </source>
</evidence>
<keyword evidence="8" id="KW-0505">Motor protein</keyword>
<dbReference type="PANTHER" id="PTHR45783">
    <property type="entry name" value="KINESIN LIGHT CHAIN"/>
    <property type="match status" value="1"/>
</dbReference>
<dbReference type="GO" id="GO:0007018">
    <property type="term" value="P:microtubule-based movement"/>
    <property type="evidence" value="ECO:0007669"/>
    <property type="project" value="TreeGrafter"/>
</dbReference>
<evidence type="ECO:0000256" key="4">
    <source>
        <dbReference type="ARBA" id="ARBA00022701"/>
    </source>
</evidence>
<evidence type="ECO:0000256" key="1">
    <source>
        <dbReference type="ARBA" id="ARBA00004245"/>
    </source>
</evidence>
<dbReference type="Gene3D" id="1.25.40.10">
    <property type="entry name" value="Tetratricopeptide repeat domain"/>
    <property type="match status" value="2"/>
</dbReference>
<dbReference type="PRINTS" id="PR00381">
    <property type="entry name" value="KINESINLIGHT"/>
</dbReference>
<dbReference type="InterPro" id="IPR011990">
    <property type="entry name" value="TPR-like_helical_dom_sf"/>
</dbReference>
<dbReference type="Proteomes" id="UP000287171">
    <property type="component" value="Unassembled WGS sequence"/>
</dbReference>
<evidence type="ECO:0000256" key="8">
    <source>
        <dbReference type="ARBA" id="ARBA00023175"/>
    </source>
</evidence>
<dbReference type="Pfam" id="PF01381">
    <property type="entry name" value="HTH_3"/>
    <property type="match status" value="1"/>
</dbReference>
<sequence>MMLKQKRHHAPNLKLRQAREARNWTQLEVADALGTTKLVVGRWERGERTPRRFYWTRLCELFGKTAVELGLQVEVTQATIPQDDAEVANLPIWNIPYSRNPFFTGRAEILQTLHERLNQDHTLALTQSWALSGLGGIGKTQVALEYAYQHRQDYRFVFWVSAATQESLRTGLVTIAETLQLPEKEERDQNRVIQAVKQWFVSHKGWLLILDNADDITAIYDVIPSGQPGHLLFTTRAQALGSLAQRIEIETMGMVEGTLFLLRRAKFLSSEASLDQVAEADLAAAEAIVIEMDFLPLALDQAGAYIEEVGCSLAAYLELYRVHRKELLGRRSHIPTDHPESVTTTLSLSFQKVEQANLIAANLLRLCAFLEPDAIPEELVSEGRDPAFSALNPLLLDEAIKELRIFSLLRRDAGTRTLRIHRLVQAVLKDGMEASEQQQWAERAIRMTNAIFPASVEATNWSHCLRYLSQAQNCAGLIQSYQVMLEEAPSLLLRTANYLQDHALYEQAEPLYQQALRIQEQSLEPNHSEIAQVCHFLSSLYSQKGQYEQAVPLCQRALQIREKCLGLDHPDVGASLNRLATLFAMQGKYEQAEPLFKQSIHTFEQALGSDHLELAIPIDGLAILWTTQKKYEQAGPLFHRALNIREQVLGTEHPDMAASLNNIASFYEEQNQDENAEVFFLRALHIWEQSLGVNHPYLAYPLNGLANIYRKQQKYPQADSFYLRALRIKENIRAQDSPDLAQLLCDLAALRQEQGNLMEAKSLYQRALTIKEQIFGMQHQETVATRADYFEVLQRME</sequence>
<dbReference type="GO" id="GO:0005871">
    <property type="term" value="C:kinesin complex"/>
    <property type="evidence" value="ECO:0007669"/>
    <property type="project" value="InterPro"/>
</dbReference>
<dbReference type="AlphaFoldDB" id="A0A402BAK9"/>
<dbReference type="InterPro" id="IPR002182">
    <property type="entry name" value="NB-ARC"/>
</dbReference>
<dbReference type="GO" id="GO:0043531">
    <property type="term" value="F:ADP binding"/>
    <property type="evidence" value="ECO:0007669"/>
    <property type="project" value="InterPro"/>
</dbReference>
<dbReference type="SUPFAM" id="SSF48452">
    <property type="entry name" value="TPR-like"/>
    <property type="match status" value="1"/>
</dbReference>
<dbReference type="OrthoDB" id="136988at2"/>
<proteinExistence type="inferred from homology"/>
<dbReference type="InterPro" id="IPR027417">
    <property type="entry name" value="P-loop_NTPase"/>
</dbReference>
<keyword evidence="3" id="KW-0963">Cytoplasm</keyword>
<protein>
    <submittedName>
        <fullName evidence="11">Tetratricopeptide repeat protein</fullName>
    </submittedName>
</protein>
<keyword evidence="6" id="KW-0802">TPR repeat</keyword>
<evidence type="ECO:0000256" key="3">
    <source>
        <dbReference type="ARBA" id="ARBA00022490"/>
    </source>
</evidence>
<evidence type="ECO:0000256" key="7">
    <source>
        <dbReference type="ARBA" id="ARBA00023054"/>
    </source>
</evidence>
<name>A0A402BAK9_9CHLR</name>
<dbReference type="InterPro" id="IPR019734">
    <property type="entry name" value="TPR_rpt"/>
</dbReference>
<dbReference type="CDD" id="cd00093">
    <property type="entry name" value="HTH_XRE"/>
    <property type="match status" value="1"/>
</dbReference>
<keyword evidence="9" id="KW-0206">Cytoskeleton</keyword>
<evidence type="ECO:0000256" key="6">
    <source>
        <dbReference type="ARBA" id="ARBA00022803"/>
    </source>
</evidence>
<comment type="similarity">
    <text evidence="2">Belongs to the kinesin light chain family.</text>
</comment>